<dbReference type="Proteomes" id="UP000247459">
    <property type="component" value="Unassembled WGS sequence"/>
</dbReference>
<reference evidence="2 3" key="1">
    <citation type="submission" date="2018-01" db="EMBL/GenBank/DDBJ databases">
        <title>Genome sequence of the PGP bacterium Paenibacillus illinoisensis E3.</title>
        <authorList>
            <person name="Rolli E."/>
            <person name="Marasco R."/>
            <person name="Bessem C."/>
            <person name="Michoud G."/>
            <person name="Gaiarsa S."/>
            <person name="Borin S."/>
            <person name="Daffonchio D."/>
        </authorList>
    </citation>
    <scope>NUCLEOTIDE SEQUENCE [LARGE SCALE GENOMIC DNA]</scope>
    <source>
        <strain evidence="2 3">E3</strain>
    </source>
</reference>
<dbReference type="OrthoDB" id="1895809at2"/>
<dbReference type="Pfam" id="PF00583">
    <property type="entry name" value="Acetyltransf_1"/>
    <property type="match status" value="1"/>
</dbReference>
<dbReference type="Gene3D" id="3.40.630.30">
    <property type="match status" value="1"/>
</dbReference>
<dbReference type="InterPro" id="IPR000182">
    <property type="entry name" value="GNAT_dom"/>
</dbReference>
<dbReference type="AlphaFoldDB" id="A0A2W0CK46"/>
<dbReference type="PROSITE" id="PS51186">
    <property type="entry name" value="GNAT"/>
    <property type="match status" value="1"/>
</dbReference>
<dbReference type="InterPro" id="IPR016181">
    <property type="entry name" value="Acyl_CoA_acyltransferase"/>
</dbReference>
<evidence type="ECO:0000313" key="3">
    <source>
        <dbReference type="Proteomes" id="UP000247459"/>
    </source>
</evidence>
<dbReference type="RefSeq" id="WP_110821175.1">
    <property type="nucleotide sequence ID" value="NZ_PRLG01000020.1"/>
</dbReference>
<evidence type="ECO:0000313" key="2">
    <source>
        <dbReference type="EMBL" id="PYY28665.1"/>
    </source>
</evidence>
<dbReference type="SUPFAM" id="SSF55729">
    <property type="entry name" value="Acyl-CoA N-acyltransferases (Nat)"/>
    <property type="match status" value="1"/>
</dbReference>
<organism evidence="2 3">
    <name type="scientific">Paenibacillus illinoisensis</name>
    <dbReference type="NCBI Taxonomy" id="59845"/>
    <lineage>
        <taxon>Bacteria</taxon>
        <taxon>Bacillati</taxon>
        <taxon>Bacillota</taxon>
        <taxon>Bacilli</taxon>
        <taxon>Bacillales</taxon>
        <taxon>Paenibacillaceae</taxon>
        <taxon>Paenibacillus</taxon>
    </lineage>
</organism>
<name>A0A2W0CK46_9BACL</name>
<dbReference type="EMBL" id="PRLG01000020">
    <property type="protein sequence ID" value="PYY28665.1"/>
    <property type="molecule type" value="Genomic_DNA"/>
</dbReference>
<keyword evidence="2" id="KW-0012">Acyltransferase</keyword>
<comment type="caution">
    <text evidence="2">The sequence shown here is derived from an EMBL/GenBank/DDBJ whole genome shotgun (WGS) entry which is preliminary data.</text>
</comment>
<accession>A0A2W0CK46</accession>
<feature type="domain" description="N-acetyltransferase" evidence="1">
    <location>
        <begin position="5"/>
        <end position="184"/>
    </location>
</feature>
<protein>
    <submittedName>
        <fullName evidence="2">N-acetyltransferase GCN5</fullName>
        <ecNumber evidence="2">2.3.1.158</ecNumber>
    </submittedName>
</protein>
<gene>
    <name evidence="2" type="ORF">PIL02S_03871</name>
</gene>
<proteinExistence type="predicted"/>
<keyword evidence="2" id="KW-0808">Transferase</keyword>
<dbReference type="GO" id="GO:0046027">
    <property type="term" value="F:phospholipid:diacylglycerol acyltransferase activity"/>
    <property type="evidence" value="ECO:0007669"/>
    <property type="project" value="UniProtKB-EC"/>
</dbReference>
<dbReference type="CDD" id="cd04301">
    <property type="entry name" value="NAT_SF"/>
    <property type="match status" value="1"/>
</dbReference>
<dbReference type="EC" id="2.3.1.158" evidence="2"/>
<evidence type="ECO:0000259" key="1">
    <source>
        <dbReference type="PROSITE" id="PS51186"/>
    </source>
</evidence>
<sequence length="189" mass="21141">MDQLTIIQPLNSTDVEGAYLVFERSITQAFIQEGLGSLQDDIKDEIEHKKLLLQSSLHPDKSSESTDIGSFFLLAKRGNNVVGTISYAPCGEEIRIVSENRLNDIGELGSLYILPEVQGQGLGSMLIQALATELQKRGIKQFCLDSGYRTAQKKWQRKFGEPYTVAHNYWGEGTDHMVWLCNVKDFAAN</sequence>